<sequence>GKTTLLRLLSGMLTPPSGRVEVNGVNLQNIPRSLLARQMAIVPQETHVAFDYSVLEIVLMGRYPHLQPFETEGPNDLAIARTALAQTGTATLADRSFMTLSGGEKQRVIIASALAQFGHSPVDVPVELAPEILLLDEPTASLDLGYQLEIGATLRRLNANRGITMIVSTHDLNFAASICQNVVLLRAGRILAAGELDAVLTPKNISRLYDVDASIDRHPLSGQLSIVPFRRQSLSSVASQHSSSKEST</sequence>
<reference evidence="4" key="1">
    <citation type="submission" date="2018-05" db="EMBL/GenBank/DDBJ databases">
        <authorList>
            <person name="Lanie J.A."/>
            <person name="Ng W.-L."/>
            <person name="Kazmierczak K.M."/>
            <person name="Andrzejewski T.M."/>
            <person name="Davidsen T.M."/>
            <person name="Wayne K.J."/>
            <person name="Tettelin H."/>
            <person name="Glass J.I."/>
            <person name="Rusch D."/>
            <person name="Podicherti R."/>
            <person name="Tsui H.-C.T."/>
            <person name="Winkler M.E."/>
        </authorList>
    </citation>
    <scope>NUCLEOTIDE SEQUENCE</scope>
</reference>
<dbReference type="InterPro" id="IPR017871">
    <property type="entry name" value="ABC_transporter-like_CS"/>
</dbReference>
<evidence type="ECO:0000313" key="4">
    <source>
        <dbReference type="EMBL" id="SVA20386.1"/>
    </source>
</evidence>
<keyword evidence="2" id="KW-1278">Translocase</keyword>
<dbReference type="PROSITE" id="PS50893">
    <property type="entry name" value="ABC_TRANSPORTER_2"/>
    <property type="match status" value="1"/>
</dbReference>
<dbReference type="InterPro" id="IPR027417">
    <property type="entry name" value="P-loop_NTPase"/>
</dbReference>
<evidence type="ECO:0000256" key="1">
    <source>
        <dbReference type="ARBA" id="ARBA00022448"/>
    </source>
</evidence>
<feature type="domain" description="ABC transporter" evidence="3">
    <location>
        <begin position="1"/>
        <end position="212"/>
    </location>
</feature>
<evidence type="ECO:0000259" key="3">
    <source>
        <dbReference type="PROSITE" id="PS50893"/>
    </source>
</evidence>
<dbReference type="SUPFAM" id="SSF52540">
    <property type="entry name" value="P-loop containing nucleoside triphosphate hydrolases"/>
    <property type="match status" value="1"/>
</dbReference>
<feature type="non-terminal residue" evidence="4">
    <location>
        <position position="1"/>
    </location>
</feature>
<dbReference type="GO" id="GO:0016887">
    <property type="term" value="F:ATP hydrolysis activity"/>
    <property type="evidence" value="ECO:0007669"/>
    <property type="project" value="InterPro"/>
</dbReference>
<evidence type="ECO:0000256" key="2">
    <source>
        <dbReference type="ARBA" id="ARBA00022967"/>
    </source>
</evidence>
<organism evidence="4">
    <name type="scientific">marine metagenome</name>
    <dbReference type="NCBI Taxonomy" id="408172"/>
    <lineage>
        <taxon>unclassified sequences</taxon>
        <taxon>metagenomes</taxon>
        <taxon>ecological metagenomes</taxon>
    </lineage>
</organism>
<dbReference type="InterPro" id="IPR003439">
    <property type="entry name" value="ABC_transporter-like_ATP-bd"/>
</dbReference>
<dbReference type="Pfam" id="PF00005">
    <property type="entry name" value="ABC_tran"/>
    <property type="match status" value="1"/>
</dbReference>
<accession>A0A381TWG9</accession>
<name>A0A381TWG9_9ZZZZ</name>
<dbReference type="AlphaFoldDB" id="A0A381TWG9"/>
<dbReference type="EMBL" id="UINC01005292">
    <property type="protein sequence ID" value="SVA20386.1"/>
    <property type="molecule type" value="Genomic_DNA"/>
</dbReference>
<dbReference type="PANTHER" id="PTHR42794">
    <property type="entry name" value="HEMIN IMPORT ATP-BINDING PROTEIN HMUV"/>
    <property type="match status" value="1"/>
</dbReference>
<dbReference type="GO" id="GO:0005524">
    <property type="term" value="F:ATP binding"/>
    <property type="evidence" value="ECO:0007669"/>
    <property type="project" value="InterPro"/>
</dbReference>
<gene>
    <name evidence="4" type="ORF">METZ01_LOCUS73240</name>
</gene>
<dbReference type="PANTHER" id="PTHR42794:SF1">
    <property type="entry name" value="HEMIN IMPORT ATP-BINDING PROTEIN HMUV"/>
    <property type="match status" value="1"/>
</dbReference>
<dbReference type="CDD" id="cd03214">
    <property type="entry name" value="ABC_Iron-Siderophores_B12_Hemin"/>
    <property type="match status" value="1"/>
</dbReference>
<keyword evidence="1" id="KW-0813">Transport</keyword>
<protein>
    <recommendedName>
        <fullName evidence="3">ABC transporter domain-containing protein</fullName>
    </recommendedName>
</protein>
<dbReference type="Gene3D" id="3.40.50.300">
    <property type="entry name" value="P-loop containing nucleotide triphosphate hydrolases"/>
    <property type="match status" value="1"/>
</dbReference>
<proteinExistence type="predicted"/>
<dbReference type="PROSITE" id="PS00211">
    <property type="entry name" value="ABC_TRANSPORTER_1"/>
    <property type="match status" value="1"/>
</dbReference>